<feature type="transmembrane region" description="Helical" evidence="1">
    <location>
        <begin position="180"/>
        <end position="197"/>
    </location>
</feature>
<name>A0A2P6MUH2_9EUKA</name>
<sequence length="422" mass="47834">MTLYLEPDDFADLLTTPGLRLTRPSSMYDSPVIAIKVHPEEDVHEIEPMSWRELSGLLLRFKVSLIFVIVIPGFLCIIPYCRYDIGDSHWNPVLLFAFILPFSFICSFSSWLYLPFNLLILSLSAVISTAFSPFHFTREERKELHIKASIKAHRKAYMGFPLFYVVSVIYIISFGYADTTAVQIFVNILFGFVKYAFKWFIYDKYSNRCGFLIGNFVVLVMDTIHQLFCTILFISHANLVTIVVNVSIEMFAVVRMGLAASSWKLIVTFKLNKYFPSSKLSTEVQRQNQVGYLCMVILANIITMIGSLSIVISTRIFDGGCTFPFGDAGLSKISRDLHLGPLPSAVLVICGTQGLLIINGIITLNVVKFSYKMHTVTDSLRLYKGHPLLMYGATIVAFAYVLGNLIYDLRVYSWFSPDAYNR</sequence>
<organism evidence="2 3">
    <name type="scientific">Planoprotostelium fungivorum</name>
    <dbReference type="NCBI Taxonomy" id="1890364"/>
    <lineage>
        <taxon>Eukaryota</taxon>
        <taxon>Amoebozoa</taxon>
        <taxon>Evosea</taxon>
        <taxon>Variosea</taxon>
        <taxon>Cavosteliida</taxon>
        <taxon>Cavosteliaceae</taxon>
        <taxon>Planoprotostelium</taxon>
    </lineage>
</organism>
<keyword evidence="1" id="KW-1133">Transmembrane helix</keyword>
<evidence type="ECO:0000313" key="3">
    <source>
        <dbReference type="Proteomes" id="UP000241769"/>
    </source>
</evidence>
<reference evidence="2 3" key="1">
    <citation type="journal article" date="2018" name="Genome Biol. Evol.">
        <title>Multiple Roots of Fruiting Body Formation in Amoebozoa.</title>
        <authorList>
            <person name="Hillmann F."/>
            <person name="Forbes G."/>
            <person name="Novohradska S."/>
            <person name="Ferling I."/>
            <person name="Riege K."/>
            <person name="Groth M."/>
            <person name="Westermann M."/>
            <person name="Marz M."/>
            <person name="Spaller T."/>
            <person name="Winckler T."/>
            <person name="Schaap P."/>
            <person name="Glockner G."/>
        </authorList>
    </citation>
    <scope>NUCLEOTIDE SEQUENCE [LARGE SCALE GENOMIC DNA]</scope>
    <source>
        <strain evidence="2 3">Jena</strain>
    </source>
</reference>
<feature type="transmembrane region" description="Helical" evidence="1">
    <location>
        <begin position="118"/>
        <end position="136"/>
    </location>
</feature>
<feature type="transmembrane region" description="Helical" evidence="1">
    <location>
        <begin position="388"/>
        <end position="407"/>
    </location>
</feature>
<comment type="caution">
    <text evidence="2">The sequence shown here is derived from an EMBL/GenBank/DDBJ whole genome shotgun (WGS) entry which is preliminary data.</text>
</comment>
<feature type="transmembrane region" description="Helical" evidence="1">
    <location>
        <begin position="209"/>
        <end position="234"/>
    </location>
</feature>
<protein>
    <recommendedName>
        <fullName evidence="4">Transmembrane protein</fullName>
    </recommendedName>
</protein>
<keyword evidence="3" id="KW-1185">Reference proteome</keyword>
<evidence type="ECO:0008006" key="4">
    <source>
        <dbReference type="Google" id="ProtNLM"/>
    </source>
</evidence>
<keyword evidence="1" id="KW-0812">Transmembrane</keyword>
<feature type="transmembrane region" description="Helical" evidence="1">
    <location>
        <begin position="156"/>
        <end position="174"/>
    </location>
</feature>
<feature type="transmembrane region" description="Helical" evidence="1">
    <location>
        <begin position="290"/>
        <end position="312"/>
    </location>
</feature>
<dbReference type="AlphaFoldDB" id="A0A2P6MUH2"/>
<proteinExistence type="predicted"/>
<evidence type="ECO:0000313" key="2">
    <source>
        <dbReference type="EMBL" id="PRP75337.1"/>
    </source>
</evidence>
<feature type="transmembrane region" description="Helical" evidence="1">
    <location>
        <begin position="345"/>
        <end position="367"/>
    </location>
</feature>
<dbReference type="InParanoid" id="A0A2P6MUH2"/>
<feature type="transmembrane region" description="Helical" evidence="1">
    <location>
        <begin position="93"/>
        <end position="112"/>
    </location>
</feature>
<keyword evidence="1" id="KW-0472">Membrane</keyword>
<dbReference type="EMBL" id="MDYQ01000395">
    <property type="protein sequence ID" value="PRP75337.1"/>
    <property type="molecule type" value="Genomic_DNA"/>
</dbReference>
<accession>A0A2P6MUH2</accession>
<dbReference type="Proteomes" id="UP000241769">
    <property type="component" value="Unassembled WGS sequence"/>
</dbReference>
<gene>
    <name evidence="2" type="ORF">PROFUN_05648</name>
</gene>
<evidence type="ECO:0000256" key="1">
    <source>
        <dbReference type="SAM" id="Phobius"/>
    </source>
</evidence>
<feature type="transmembrane region" description="Helical" evidence="1">
    <location>
        <begin position="57"/>
        <end position="81"/>
    </location>
</feature>